<dbReference type="EMBL" id="AKHW03001354">
    <property type="protein sequence ID" value="KYO42744.1"/>
    <property type="molecule type" value="Genomic_DNA"/>
</dbReference>
<dbReference type="PANTHER" id="PTHR14413">
    <property type="entry name" value="RIBOSOMAL PROTEIN L17"/>
    <property type="match status" value="1"/>
</dbReference>
<evidence type="ECO:0000256" key="6">
    <source>
        <dbReference type="ARBA" id="ARBA00023274"/>
    </source>
</evidence>
<sequence length="165" mass="19124">MRLSLAAAISHGRVHRRFGLGPRSRLDLLRNLVTALVRHERLSLPWARADEARFYADRLIDYAKRGDTDERAMQMADFWLTEKDLVHKLFKVLALRFRDYSSPYTRLLQVPKGKNLDRAKLGVLEYKGNPLPPLVQHRDLEKTLLNQLLKGCREEVLQRPQGTAV</sequence>
<name>A0A151P108_ALLMI</name>
<keyword evidence="6" id="KW-0687">Ribonucleoprotein</keyword>
<dbReference type="PANTHER" id="PTHR14413:SF16">
    <property type="entry name" value="LARGE RIBOSOMAL SUBUNIT PROTEIN BL17M"/>
    <property type="match status" value="1"/>
</dbReference>
<evidence type="ECO:0000256" key="1">
    <source>
        <dbReference type="ARBA" id="ARBA00004173"/>
    </source>
</evidence>
<accession>A0A151P108</accession>
<dbReference type="GO" id="GO:0005762">
    <property type="term" value="C:mitochondrial large ribosomal subunit"/>
    <property type="evidence" value="ECO:0007669"/>
    <property type="project" value="TreeGrafter"/>
</dbReference>
<dbReference type="SUPFAM" id="SSF64263">
    <property type="entry name" value="Prokaryotic ribosomal protein L17"/>
    <property type="match status" value="1"/>
</dbReference>
<dbReference type="RefSeq" id="XP_006257843.1">
    <property type="nucleotide sequence ID" value="XM_006257781.4"/>
</dbReference>
<keyword evidence="5" id="KW-0496">Mitochondrion</keyword>
<evidence type="ECO:0000256" key="3">
    <source>
        <dbReference type="ARBA" id="ARBA00022946"/>
    </source>
</evidence>
<dbReference type="PhylomeDB" id="A0A151P108"/>
<keyword evidence="3" id="KW-0809">Transit peptide</keyword>
<evidence type="ECO:0000256" key="5">
    <source>
        <dbReference type="ARBA" id="ARBA00023128"/>
    </source>
</evidence>
<comment type="caution">
    <text evidence="9">The sequence shown here is derived from an EMBL/GenBank/DDBJ whole genome shotgun (WGS) entry which is preliminary data.</text>
</comment>
<dbReference type="KEGG" id="amj:102567044"/>
<reference evidence="9 10" key="1">
    <citation type="journal article" date="2012" name="Genome Biol.">
        <title>Sequencing three crocodilian genomes to illuminate the evolution of archosaurs and amniotes.</title>
        <authorList>
            <person name="St John J.A."/>
            <person name="Braun E.L."/>
            <person name="Isberg S.R."/>
            <person name="Miles L.G."/>
            <person name="Chong A.Y."/>
            <person name="Gongora J."/>
            <person name="Dalzell P."/>
            <person name="Moran C."/>
            <person name="Bed'hom B."/>
            <person name="Abzhanov A."/>
            <person name="Burgess S.C."/>
            <person name="Cooksey A.M."/>
            <person name="Castoe T.A."/>
            <person name="Crawford N.G."/>
            <person name="Densmore L.D."/>
            <person name="Drew J.C."/>
            <person name="Edwards S.V."/>
            <person name="Faircloth B.C."/>
            <person name="Fujita M.K."/>
            <person name="Greenwold M.J."/>
            <person name="Hoffmann F.G."/>
            <person name="Howard J.M."/>
            <person name="Iguchi T."/>
            <person name="Janes D.E."/>
            <person name="Khan S.Y."/>
            <person name="Kohno S."/>
            <person name="de Koning A.J."/>
            <person name="Lance S.L."/>
            <person name="McCarthy F.M."/>
            <person name="McCormack J.E."/>
            <person name="Merchant M.E."/>
            <person name="Peterson D.G."/>
            <person name="Pollock D.D."/>
            <person name="Pourmand N."/>
            <person name="Raney B.J."/>
            <person name="Roessler K.A."/>
            <person name="Sanford J.R."/>
            <person name="Sawyer R.H."/>
            <person name="Schmidt C.J."/>
            <person name="Triplett E.W."/>
            <person name="Tuberville T.D."/>
            <person name="Venegas-Anaya M."/>
            <person name="Howard J.T."/>
            <person name="Jarvis E.D."/>
            <person name="Guillette L.J.Jr."/>
            <person name="Glenn T.C."/>
            <person name="Green R.E."/>
            <person name="Ray D.A."/>
        </authorList>
    </citation>
    <scope>NUCLEOTIDE SEQUENCE [LARGE SCALE GENOMIC DNA]</scope>
    <source>
        <strain evidence="9">KSC_2009_1</strain>
    </source>
</reference>
<evidence type="ECO:0000256" key="2">
    <source>
        <dbReference type="ARBA" id="ARBA00008777"/>
    </source>
</evidence>
<dbReference type="AlphaFoldDB" id="A0A151P108"/>
<dbReference type="FunFam" id="3.90.1030.10:FF:000007">
    <property type="entry name" value="39S ribosomal protein L17, mitochondrial"/>
    <property type="match status" value="1"/>
</dbReference>
<dbReference type="Gene3D" id="3.90.1030.10">
    <property type="entry name" value="Ribosomal protein L17"/>
    <property type="match status" value="1"/>
</dbReference>
<evidence type="ECO:0000256" key="4">
    <source>
        <dbReference type="ARBA" id="ARBA00022980"/>
    </source>
</evidence>
<dbReference type="GO" id="GO:0006412">
    <property type="term" value="P:translation"/>
    <property type="evidence" value="ECO:0007669"/>
    <property type="project" value="InterPro"/>
</dbReference>
<dbReference type="GeneID" id="102567044"/>
<evidence type="ECO:0000256" key="8">
    <source>
        <dbReference type="ARBA" id="ARBA00035413"/>
    </source>
</evidence>
<dbReference type="Pfam" id="PF01196">
    <property type="entry name" value="Ribosomal_L17"/>
    <property type="match status" value="1"/>
</dbReference>
<comment type="subcellular location">
    <subcellularLocation>
        <location evidence="1">Mitochondrion</location>
    </subcellularLocation>
</comment>
<dbReference type="GO" id="GO:0003735">
    <property type="term" value="F:structural constituent of ribosome"/>
    <property type="evidence" value="ECO:0007669"/>
    <property type="project" value="InterPro"/>
</dbReference>
<comment type="similarity">
    <text evidence="2">Belongs to the bacterial ribosomal protein bL17 family.</text>
</comment>
<dbReference type="STRING" id="8496.A0A151P108"/>
<dbReference type="InterPro" id="IPR000456">
    <property type="entry name" value="Ribosomal_bL17"/>
</dbReference>
<dbReference type="Proteomes" id="UP000050525">
    <property type="component" value="Unassembled WGS sequence"/>
</dbReference>
<evidence type="ECO:0000313" key="10">
    <source>
        <dbReference type="Proteomes" id="UP000050525"/>
    </source>
</evidence>
<proteinExistence type="inferred from homology"/>
<evidence type="ECO:0000313" key="9">
    <source>
        <dbReference type="EMBL" id="KYO42744.1"/>
    </source>
</evidence>
<keyword evidence="10" id="KW-1185">Reference proteome</keyword>
<keyword evidence="4 9" id="KW-0689">Ribosomal protein</keyword>
<dbReference type="eggNOG" id="KOG3280">
    <property type="taxonomic scope" value="Eukaryota"/>
</dbReference>
<protein>
    <recommendedName>
        <fullName evidence="7">Large ribosomal subunit protein bL17m</fullName>
    </recommendedName>
    <alternativeName>
        <fullName evidence="8">39S ribosomal protein L17, mitochondrial</fullName>
    </alternativeName>
</protein>
<dbReference type="OrthoDB" id="275000at2759"/>
<organism evidence="9 10">
    <name type="scientific">Alligator mississippiensis</name>
    <name type="common">American alligator</name>
    <dbReference type="NCBI Taxonomy" id="8496"/>
    <lineage>
        <taxon>Eukaryota</taxon>
        <taxon>Metazoa</taxon>
        <taxon>Chordata</taxon>
        <taxon>Craniata</taxon>
        <taxon>Vertebrata</taxon>
        <taxon>Euteleostomi</taxon>
        <taxon>Archelosauria</taxon>
        <taxon>Archosauria</taxon>
        <taxon>Crocodylia</taxon>
        <taxon>Alligatoridae</taxon>
        <taxon>Alligatorinae</taxon>
        <taxon>Alligator</taxon>
    </lineage>
</organism>
<evidence type="ECO:0000256" key="7">
    <source>
        <dbReference type="ARBA" id="ARBA00035290"/>
    </source>
</evidence>
<dbReference type="InterPro" id="IPR036373">
    <property type="entry name" value="Ribosomal_bL17_sf"/>
</dbReference>
<gene>
    <name evidence="9" type="primary">MRPL17</name>
    <name evidence="9" type="ORF">Y1Q_0023051</name>
</gene>
<dbReference type="CTD" id="63875"/>